<protein>
    <submittedName>
        <fullName evidence="1">Uncharacterized protein</fullName>
    </submittedName>
</protein>
<evidence type="ECO:0000313" key="1">
    <source>
        <dbReference type="EMBL" id="MFC3493266.1"/>
    </source>
</evidence>
<organism evidence="1 2">
    <name type="scientific">Glycomyces rhizosphaerae</name>
    <dbReference type="NCBI Taxonomy" id="2054422"/>
    <lineage>
        <taxon>Bacteria</taxon>
        <taxon>Bacillati</taxon>
        <taxon>Actinomycetota</taxon>
        <taxon>Actinomycetes</taxon>
        <taxon>Glycomycetales</taxon>
        <taxon>Glycomycetaceae</taxon>
        <taxon>Glycomyces</taxon>
    </lineage>
</organism>
<dbReference type="Proteomes" id="UP001595712">
    <property type="component" value="Unassembled WGS sequence"/>
</dbReference>
<comment type="caution">
    <text evidence="1">The sequence shown here is derived from an EMBL/GenBank/DDBJ whole genome shotgun (WGS) entry which is preliminary data.</text>
</comment>
<evidence type="ECO:0000313" key="2">
    <source>
        <dbReference type="Proteomes" id="UP001595712"/>
    </source>
</evidence>
<keyword evidence="2" id="KW-1185">Reference proteome</keyword>
<name>A0ABV7PXD8_9ACTN</name>
<accession>A0ABV7PXD8</accession>
<sequence>MTTWRLPRIPHASSTLHAAISLLELHSTKLSHGDVASAFDRWRRIANRPTPSPVGYGFNSECGVWGCCPPSRDALELAIRGLPARPARELHRLVAPLDERFLNRTFADPSAPPGPWWTRRC</sequence>
<dbReference type="EMBL" id="JBHRWO010000010">
    <property type="protein sequence ID" value="MFC3493266.1"/>
    <property type="molecule type" value="Genomic_DNA"/>
</dbReference>
<dbReference type="RefSeq" id="WP_387975321.1">
    <property type="nucleotide sequence ID" value="NZ_JBHRWO010000010.1"/>
</dbReference>
<gene>
    <name evidence="1" type="ORF">ACFO8M_12305</name>
</gene>
<reference evidence="2" key="1">
    <citation type="journal article" date="2019" name="Int. J. Syst. Evol. Microbiol.">
        <title>The Global Catalogue of Microorganisms (GCM) 10K type strain sequencing project: providing services to taxonomists for standard genome sequencing and annotation.</title>
        <authorList>
            <consortium name="The Broad Institute Genomics Platform"/>
            <consortium name="The Broad Institute Genome Sequencing Center for Infectious Disease"/>
            <person name="Wu L."/>
            <person name="Ma J."/>
        </authorList>
    </citation>
    <scope>NUCLEOTIDE SEQUENCE [LARGE SCALE GENOMIC DNA]</scope>
    <source>
        <strain evidence="2">CGMCC 4.7396</strain>
    </source>
</reference>
<proteinExistence type="predicted"/>